<gene>
    <name evidence="1" type="ORF">C5U48_02790</name>
</gene>
<dbReference type="RefSeq" id="WP_105294566.1">
    <property type="nucleotide sequence ID" value="NZ_PUEV01000012.1"/>
</dbReference>
<evidence type="ECO:0000313" key="1">
    <source>
        <dbReference type="EMBL" id="PQM53750.1"/>
    </source>
</evidence>
<keyword evidence="2" id="KW-1185">Reference proteome</keyword>
<name>A0A9X7IR73_9MYCO</name>
<evidence type="ECO:0000313" key="2">
    <source>
        <dbReference type="Proteomes" id="UP000237911"/>
    </source>
</evidence>
<proteinExistence type="predicted"/>
<protein>
    <submittedName>
        <fullName evidence="1">Uncharacterized protein</fullName>
    </submittedName>
</protein>
<dbReference type="Proteomes" id="UP000237911">
    <property type="component" value="Unassembled WGS sequence"/>
</dbReference>
<sequence length="213" mass="22692">MTDYAILDSPGIAAVEADAVGEAVRQWLSGRGWHGPQVQFCAGYARARVRAAHRGGKPFTVLLELVPETVGGLDQAISEPGQQLLRELVDSHWESVTAGAVDRHHRRIAGMARRAVVELVSETVPEATLAALVWAGVTAAAQVLGVGPCSVVLGDPVAVAARAEIAWRQANQGKWSESDYWVWLADEGQQRALARRVEVMLELAGIEAMGAAG</sequence>
<reference evidence="1 2" key="1">
    <citation type="submission" date="2018-02" db="EMBL/GenBank/DDBJ databases">
        <title>Draft genome sequence of Mycobacterium virginiense isolated from mud of a swine farm in Japan.</title>
        <authorList>
            <person name="Ohya K."/>
        </authorList>
    </citation>
    <scope>NUCLEOTIDE SEQUENCE [LARGE SCALE GENOMIC DNA]</scope>
    <source>
        <strain evidence="1 2">GF75</strain>
    </source>
</reference>
<dbReference type="AlphaFoldDB" id="A0A9X7IR73"/>
<comment type="caution">
    <text evidence="1">The sequence shown here is derived from an EMBL/GenBank/DDBJ whole genome shotgun (WGS) entry which is preliminary data.</text>
</comment>
<accession>A0A9X7IR73</accession>
<organism evidence="1 2">
    <name type="scientific">Mycolicibacter virginiensis</name>
    <dbReference type="NCBI Taxonomy" id="1795032"/>
    <lineage>
        <taxon>Bacteria</taxon>
        <taxon>Bacillati</taxon>
        <taxon>Actinomycetota</taxon>
        <taxon>Actinomycetes</taxon>
        <taxon>Mycobacteriales</taxon>
        <taxon>Mycobacteriaceae</taxon>
        <taxon>Mycolicibacter</taxon>
    </lineage>
</organism>
<dbReference type="EMBL" id="PUEV01000012">
    <property type="protein sequence ID" value="PQM53750.1"/>
    <property type="molecule type" value="Genomic_DNA"/>
</dbReference>